<comment type="caution">
    <text evidence="1">The sequence shown here is derived from an EMBL/GenBank/DDBJ whole genome shotgun (WGS) entry which is preliminary data.</text>
</comment>
<organism evidence="1 2">
    <name type="scientific">Elysia crispata</name>
    <name type="common">lettuce slug</name>
    <dbReference type="NCBI Taxonomy" id="231223"/>
    <lineage>
        <taxon>Eukaryota</taxon>
        <taxon>Metazoa</taxon>
        <taxon>Spiralia</taxon>
        <taxon>Lophotrochozoa</taxon>
        <taxon>Mollusca</taxon>
        <taxon>Gastropoda</taxon>
        <taxon>Heterobranchia</taxon>
        <taxon>Euthyneura</taxon>
        <taxon>Panpulmonata</taxon>
        <taxon>Sacoglossa</taxon>
        <taxon>Placobranchoidea</taxon>
        <taxon>Plakobranchidae</taxon>
        <taxon>Elysia</taxon>
    </lineage>
</organism>
<proteinExistence type="predicted"/>
<reference evidence="1" key="1">
    <citation type="journal article" date="2023" name="G3 (Bethesda)">
        <title>A reference genome for the long-term kleptoplast-retaining sea slug Elysia crispata morphotype clarki.</title>
        <authorList>
            <person name="Eastman K.E."/>
            <person name="Pendleton A.L."/>
            <person name="Shaikh M.A."/>
            <person name="Suttiyut T."/>
            <person name="Ogas R."/>
            <person name="Tomko P."/>
            <person name="Gavelis G."/>
            <person name="Widhalm J.R."/>
            <person name="Wisecaver J.H."/>
        </authorList>
    </citation>
    <scope>NUCLEOTIDE SEQUENCE</scope>
    <source>
        <strain evidence="1">ECLA1</strain>
    </source>
</reference>
<protein>
    <submittedName>
        <fullName evidence="1">Uncharacterized protein</fullName>
    </submittedName>
</protein>
<keyword evidence="2" id="KW-1185">Reference proteome</keyword>
<dbReference type="AlphaFoldDB" id="A0AAE0YUR4"/>
<dbReference type="EMBL" id="JAWDGP010005359">
    <property type="protein sequence ID" value="KAK3757554.1"/>
    <property type="molecule type" value="Genomic_DNA"/>
</dbReference>
<evidence type="ECO:0000313" key="1">
    <source>
        <dbReference type="EMBL" id="KAK3757554.1"/>
    </source>
</evidence>
<evidence type="ECO:0000313" key="2">
    <source>
        <dbReference type="Proteomes" id="UP001283361"/>
    </source>
</evidence>
<sequence length="127" mass="14266">MGISIVDYPCRSQDHGNLYGRLHLWKSGSGEPVSTSTLVEVRTLGTSMDVYNCGSQEHENQYGRLHLWKAGSWEPVMSTTLVRIMGTSIVTTLVKVRIMRTSTVDYTCQDQGNQYSRLHLSGSWEPV</sequence>
<dbReference type="Proteomes" id="UP001283361">
    <property type="component" value="Unassembled WGS sequence"/>
</dbReference>
<accession>A0AAE0YUR4</accession>
<name>A0AAE0YUR4_9GAST</name>
<gene>
    <name evidence="1" type="ORF">RRG08_032719</name>
</gene>